<reference evidence="8" key="1">
    <citation type="journal article" date="2019" name="Int. J. Syst. Evol. Microbiol.">
        <title>The Global Catalogue of Microorganisms (GCM) 10K type strain sequencing project: providing services to taxonomists for standard genome sequencing and annotation.</title>
        <authorList>
            <consortium name="The Broad Institute Genomics Platform"/>
            <consortium name="The Broad Institute Genome Sequencing Center for Infectious Disease"/>
            <person name="Wu L."/>
            <person name="Ma J."/>
        </authorList>
    </citation>
    <scope>NUCLEOTIDE SEQUENCE [LARGE SCALE GENOMIC DNA]</scope>
    <source>
        <strain evidence="8">KCTC 23984</strain>
    </source>
</reference>
<dbReference type="Proteomes" id="UP001597641">
    <property type="component" value="Unassembled WGS sequence"/>
</dbReference>
<dbReference type="PROSITE" id="PS50113">
    <property type="entry name" value="PAC"/>
    <property type="match status" value="1"/>
</dbReference>
<proteinExistence type="predicted"/>
<dbReference type="PROSITE" id="PS50109">
    <property type="entry name" value="HIS_KIN"/>
    <property type="match status" value="1"/>
</dbReference>
<dbReference type="InterPro" id="IPR036097">
    <property type="entry name" value="HisK_dim/P_sf"/>
</dbReference>
<dbReference type="Pfam" id="PF02518">
    <property type="entry name" value="HATPase_c"/>
    <property type="match status" value="1"/>
</dbReference>
<evidence type="ECO:0000256" key="3">
    <source>
        <dbReference type="ARBA" id="ARBA00022553"/>
    </source>
</evidence>
<organism evidence="7 8">
    <name type="scientific">Pontibacter toksunensis</name>
    <dbReference type="NCBI Taxonomy" id="1332631"/>
    <lineage>
        <taxon>Bacteria</taxon>
        <taxon>Pseudomonadati</taxon>
        <taxon>Bacteroidota</taxon>
        <taxon>Cytophagia</taxon>
        <taxon>Cytophagales</taxon>
        <taxon>Hymenobacteraceae</taxon>
        <taxon>Pontibacter</taxon>
    </lineage>
</organism>
<dbReference type="InterPro" id="IPR005467">
    <property type="entry name" value="His_kinase_dom"/>
</dbReference>
<protein>
    <recommendedName>
        <fullName evidence="2">histidine kinase</fullName>
        <ecNumber evidence="2">2.7.13.3</ecNumber>
    </recommendedName>
</protein>
<dbReference type="SUPFAM" id="SSF55785">
    <property type="entry name" value="PYP-like sensor domain (PAS domain)"/>
    <property type="match status" value="1"/>
</dbReference>
<dbReference type="RefSeq" id="WP_377486812.1">
    <property type="nucleotide sequence ID" value="NZ_JBHUOX010000012.1"/>
</dbReference>
<dbReference type="Gene3D" id="3.30.565.10">
    <property type="entry name" value="Histidine kinase-like ATPase, C-terminal domain"/>
    <property type="match status" value="1"/>
</dbReference>
<dbReference type="InterPro" id="IPR036890">
    <property type="entry name" value="HATPase_C_sf"/>
</dbReference>
<keyword evidence="7" id="KW-0067">ATP-binding</keyword>
<dbReference type="PROSITE" id="PS50112">
    <property type="entry name" value="PAS"/>
    <property type="match status" value="1"/>
</dbReference>
<dbReference type="EC" id="2.7.13.3" evidence="2"/>
<name>A0ABW6BVZ1_9BACT</name>
<dbReference type="SUPFAM" id="SSF47384">
    <property type="entry name" value="Homodimeric domain of signal transducing histidine kinase"/>
    <property type="match status" value="1"/>
</dbReference>
<dbReference type="InterPro" id="IPR013655">
    <property type="entry name" value="PAS_fold_3"/>
</dbReference>
<dbReference type="InterPro" id="IPR004358">
    <property type="entry name" value="Sig_transdc_His_kin-like_C"/>
</dbReference>
<dbReference type="InterPro" id="IPR003594">
    <property type="entry name" value="HATPase_dom"/>
</dbReference>
<dbReference type="InterPro" id="IPR000014">
    <property type="entry name" value="PAS"/>
</dbReference>
<dbReference type="Gene3D" id="1.10.287.130">
    <property type="match status" value="1"/>
</dbReference>
<gene>
    <name evidence="7" type="ORF">ACFS7Z_16445</name>
</gene>
<evidence type="ECO:0000256" key="1">
    <source>
        <dbReference type="ARBA" id="ARBA00000085"/>
    </source>
</evidence>
<accession>A0ABW6BVZ1</accession>
<evidence type="ECO:0000259" key="5">
    <source>
        <dbReference type="PROSITE" id="PS50112"/>
    </source>
</evidence>
<dbReference type="PANTHER" id="PTHR43547:SF2">
    <property type="entry name" value="HYBRID SIGNAL TRANSDUCTION HISTIDINE KINASE C"/>
    <property type="match status" value="1"/>
</dbReference>
<keyword evidence="8" id="KW-1185">Reference proteome</keyword>
<evidence type="ECO:0000259" key="4">
    <source>
        <dbReference type="PROSITE" id="PS50109"/>
    </source>
</evidence>
<dbReference type="NCBIfam" id="TIGR00229">
    <property type="entry name" value="sensory_box"/>
    <property type="match status" value="1"/>
</dbReference>
<dbReference type="SUPFAM" id="SSF55874">
    <property type="entry name" value="ATPase domain of HSP90 chaperone/DNA topoisomerase II/histidine kinase"/>
    <property type="match status" value="1"/>
</dbReference>
<feature type="domain" description="Histidine kinase" evidence="4">
    <location>
        <begin position="144"/>
        <end position="362"/>
    </location>
</feature>
<feature type="domain" description="PAS" evidence="5">
    <location>
        <begin position="6"/>
        <end position="79"/>
    </location>
</feature>
<evidence type="ECO:0000259" key="6">
    <source>
        <dbReference type="PROSITE" id="PS50113"/>
    </source>
</evidence>
<evidence type="ECO:0000313" key="7">
    <source>
        <dbReference type="EMBL" id="MFD3001964.1"/>
    </source>
</evidence>
<keyword evidence="7" id="KW-0547">Nucleotide-binding</keyword>
<comment type="caution">
    <text evidence="7">The sequence shown here is derived from an EMBL/GenBank/DDBJ whole genome shotgun (WGS) entry which is preliminary data.</text>
</comment>
<keyword evidence="3" id="KW-0597">Phosphoprotein</keyword>
<dbReference type="EMBL" id="JBHUOX010000012">
    <property type="protein sequence ID" value="MFD3001964.1"/>
    <property type="molecule type" value="Genomic_DNA"/>
</dbReference>
<dbReference type="Gene3D" id="3.30.450.20">
    <property type="entry name" value="PAS domain"/>
    <property type="match status" value="1"/>
</dbReference>
<dbReference type="InterPro" id="IPR000700">
    <property type="entry name" value="PAS-assoc_C"/>
</dbReference>
<evidence type="ECO:0000313" key="8">
    <source>
        <dbReference type="Proteomes" id="UP001597641"/>
    </source>
</evidence>
<dbReference type="PANTHER" id="PTHR43547">
    <property type="entry name" value="TWO-COMPONENT HISTIDINE KINASE"/>
    <property type="match status" value="1"/>
</dbReference>
<dbReference type="PRINTS" id="PR00344">
    <property type="entry name" value="BCTRLSENSOR"/>
</dbReference>
<dbReference type="Pfam" id="PF08447">
    <property type="entry name" value="PAS_3"/>
    <property type="match status" value="1"/>
</dbReference>
<dbReference type="InterPro" id="IPR035965">
    <property type="entry name" value="PAS-like_dom_sf"/>
</dbReference>
<dbReference type="GO" id="GO:0005524">
    <property type="term" value="F:ATP binding"/>
    <property type="evidence" value="ECO:0007669"/>
    <property type="project" value="UniProtKB-KW"/>
</dbReference>
<evidence type="ECO:0000256" key="2">
    <source>
        <dbReference type="ARBA" id="ARBA00012438"/>
    </source>
</evidence>
<sequence>MSEDIDYGIFVKLFSRTSKVLFAYDVDAASITYLNAAFSHLWNRRRESVMDNPGILLETIHPEDMDYLVKEYDELLSGTSKHEIEFRILLPDSSEMWLLLTPQLITDSKGKRIIAGIVEDITVAKDNIANLQKFASKKNSVLEILSHELSGPIANVHALAELLMDYTSEYKNSELDNVIRIIKESSDKSIRLIREFVQQEFLESAYSGMVKRRVNLVEKVREMMDQYKDGEVLINKDFRFNSSSDTIYINIDQNKFLQVLNNLISNSIKFTHDKGIIALDIFERETTVLITIKDDGIGIPQRFHKELFEKFSPARREGLKGEPSTGLGMSIIKTIVEWHKGNIWFESEENAGSTFYIEIPKE</sequence>
<comment type="catalytic activity">
    <reaction evidence="1">
        <text>ATP + protein L-histidine = ADP + protein N-phospho-L-histidine.</text>
        <dbReference type="EC" id="2.7.13.3"/>
    </reaction>
</comment>
<feature type="domain" description="PAC" evidence="6">
    <location>
        <begin position="82"/>
        <end position="133"/>
    </location>
</feature>
<dbReference type="CDD" id="cd00130">
    <property type="entry name" value="PAS"/>
    <property type="match status" value="1"/>
</dbReference>
<dbReference type="SMART" id="SM00387">
    <property type="entry name" value="HATPase_c"/>
    <property type="match status" value="1"/>
</dbReference>